<accession>A0AAD5N843</accession>
<evidence type="ECO:0000313" key="2">
    <source>
        <dbReference type="Proteomes" id="UP001196413"/>
    </source>
</evidence>
<comment type="caution">
    <text evidence="1">The sequence shown here is derived from an EMBL/GenBank/DDBJ whole genome shotgun (WGS) entry which is preliminary data.</text>
</comment>
<gene>
    <name evidence="1" type="ORF">KIN20_021615</name>
</gene>
<dbReference type="EMBL" id="JAHQIW010004389">
    <property type="protein sequence ID" value="KAJ1362179.1"/>
    <property type="molecule type" value="Genomic_DNA"/>
</dbReference>
<keyword evidence="2" id="KW-1185">Reference proteome</keyword>
<sequence length="135" mass="15673">MSAVSLATRLYHRERTPMNDKLSSSEIITDTLSTFDTLRLCPYLTMWIKNDKTVNRGTSNGVLFWIKLFLKLCNEAIDDLCFRLYEWWENVRYVSEDIAYRGICLDICGIEAVLQSCQRFYGGAGSLIHTRCRNQ</sequence>
<name>A0AAD5N843_PARTN</name>
<reference evidence="1" key="1">
    <citation type="submission" date="2021-06" db="EMBL/GenBank/DDBJ databases">
        <title>Parelaphostrongylus tenuis whole genome reference sequence.</title>
        <authorList>
            <person name="Garwood T.J."/>
            <person name="Larsen P.A."/>
            <person name="Fountain-Jones N.M."/>
            <person name="Garbe J.R."/>
            <person name="Macchietto M.G."/>
            <person name="Kania S.A."/>
            <person name="Gerhold R.W."/>
            <person name="Richards J.E."/>
            <person name="Wolf T.M."/>
        </authorList>
    </citation>
    <scope>NUCLEOTIDE SEQUENCE</scope>
    <source>
        <strain evidence="1">MNPRO001-30</strain>
        <tissue evidence="1">Meninges</tissue>
    </source>
</reference>
<proteinExistence type="predicted"/>
<dbReference type="AlphaFoldDB" id="A0AAD5N843"/>
<organism evidence="1 2">
    <name type="scientific">Parelaphostrongylus tenuis</name>
    <name type="common">Meningeal worm</name>
    <dbReference type="NCBI Taxonomy" id="148309"/>
    <lineage>
        <taxon>Eukaryota</taxon>
        <taxon>Metazoa</taxon>
        <taxon>Ecdysozoa</taxon>
        <taxon>Nematoda</taxon>
        <taxon>Chromadorea</taxon>
        <taxon>Rhabditida</taxon>
        <taxon>Rhabditina</taxon>
        <taxon>Rhabditomorpha</taxon>
        <taxon>Strongyloidea</taxon>
        <taxon>Metastrongylidae</taxon>
        <taxon>Parelaphostrongylus</taxon>
    </lineage>
</organism>
<dbReference type="Proteomes" id="UP001196413">
    <property type="component" value="Unassembled WGS sequence"/>
</dbReference>
<protein>
    <submittedName>
        <fullName evidence="1">Uncharacterized protein</fullName>
    </submittedName>
</protein>
<evidence type="ECO:0000313" key="1">
    <source>
        <dbReference type="EMBL" id="KAJ1362179.1"/>
    </source>
</evidence>